<evidence type="ECO:0000256" key="12">
    <source>
        <dbReference type="ARBA" id="ARBA00023180"/>
    </source>
</evidence>
<comment type="subunit">
    <text evidence="16">Interacts (via C-terminus 330-346 AA) with GRK5; this interaction is promoted by 5-HT (serotonin).</text>
</comment>
<comment type="similarity">
    <text evidence="17">Belongs to the G-protein coupled receptor 1 family.</text>
</comment>
<dbReference type="OrthoDB" id="5859976at2759"/>
<keyword evidence="11 17" id="KW-0675">Receptor</keyword>
<comment type="caution">
    <text evidence="18">The sequence shown here is derived from an EMBL/GenBank/DDBJ whole genome shotgun (WGS) entry which is preliminary data.</text>
</comment>
<keyword evidence="7" id="KW-1133">Transmembrane helix</keyword>
<evidence type="ECO:0000256" key="8">
    <source>
        <dbReference type="ARBA" id="ARBA00023040"/>
    </source>
</evidence>
<keyword evidence="10" id="KW-1015">Disulfide bond</keyword>
<dbReference type="GO" id="GO:0004993">
    <property type="term" value="F:G protein-coupled serotonin receptor activity"/>
    <property type="evidence" value="ECO:0007669"/>
    <property type="project" value="InterPro"/>
</dbReference>
<dbReference type="GO" id="GO:0010008">
    <property type="term" value="C:endosome membrane"/>
    <property type="evidence" value="ECO:0007669"/>
    <property type="project" value="UniProtKB-SubCell"/>
</dbReference>
<keyword evidence="4" id="KW-1003">Cell membrane</keyword>
<keyword evidence="13 17" id="KW-0807">Transducer</keyword>
<evidence type="ECO:0000256" key="6">
    <source>
        <dbReference type="ARBA" id="ARBA00022753"/>
    </source>
</evidence>
<dbReference type="PANTHER" id="PTHR24248">
    <property type="entry name" value="ADRENERGIC RECEPTOR-RELATED G-PROTEIN COUPLED RECEPTOR"/>
    <property type="match status" value="1"/>
</dbReference>
<protein>
    <recommendedName>
        <fullName evidence="3">5-hydroxytryptamine receptor 4</fullName>
    </recommendedName>
    <alternativeName>
        <fullName evidence="14">Serotonin receptor 4</fullName>
    </alternativeName>
</protein>
<dbReference type="GO" id="GO:0045202">
    <property type="term" value="C:synapse"/>
    <property type="evidence" value="ECO:0007669"/>
    <property type="project" value="GOC"/>
</dbReference>
<evidence type="ECO:0000256" key="5">
    <source>
        <dbReference type="ARBA" id="ARBA00022692"/>
    </source>
</evidence>
<organism evidence="18 19">
    <name type="scientific">Owenia fusiformis</name>
    <name type="common">Polychaete worm</name>
    <dbReference type="NCBI Taxonomy" id="6347"/>
    <lineage>
        <taxon>Eukaryota</taxon>
        <taxon>Metazoa</taxon>
        <taxon>Spiralia</taxon>
        <taxon>Lophotrochozoa</taxon>
        <taxon>Annelida</taxon>
        <taxon>Polychaeta</taxon>
        <taxon>Sedentaria</taxon>
        <taxon>Canalipalpata</taxon>
        <taxon>Sabellida</taxon>
        <taxon>Oweniida</taxon>
        <taxon>Oweniidae</taxon>
        <taxon>Owenia</taxon>
    </lineage>
</organism>
<dbReference type="Proteomes" id="UP000749559">
    <property type="component" value="Unassembled WGS sequence"/>
</dbReference>
<dbReference type="EMBL" id="CAIIXF020000007">
    <property type="protein sequence ID" value="CAH1788321.1"/>
    <property type="molecule type" value="Genomic_DNA"/>
</dbReference>
<keyword evidence="6" id="KW-0967">Endosome</keyword>
<keyword evidence="9" id="KW-0472">Membrane</keyword>
<dbReference type="InterPro" id="IPR001520">
    <property type="entry name" value="5HT4_rcpt"/>
</dbReference>
<name>A0A8J1Y4Z6_OWEFU</name>
<evidence type="ECO:0000256" key="1">
    <source>
        <dbReference type="ARBA" id="ARBA00004337"/>
    </source>
</evidence>
<dbReference type="PANTHER" id="PTHR24248:SF66">
    <property type="entry name" value="OCTOPAMINE RECEPTOR BETA-3R"/>
    <property type="match status" value="1"/>
</dbReference>
<dbReference type="GO" id="GO:0005886">
    <property type="term" value="C:plasma membrane"/>
    <property type="evidence" value="ECO:0007669"/>
    <property type="project" value="UniProtKB-SubCell"/>
</dbReference>
<evidence type="ECO:0000313" key="19">
    <source>
        <dbReference type="Proteomes" id="UP000749559"/>
    </source>
</evidence>
<dbReference type="SMART" id="SM01381">
    <property type="entry name" value="7TM_GPCR_Srsx"/>
    <property type="match status" value="1"/>
</dbReference>
<comment type="function">
    <text evidence="15">G-protein coupled receptor for 5-hydroxytryptamine (serotonin), a biogenic hormone that functions as a neurotransmitter, a hormone and a mitogen. Ligand binding causes a conformation change that triggers signaling via guanine nucleotide-binding proteins (G proteins) and modulates the activity of downstream effectors. HTR4 is coupled to G(s) G alpha proteins and mediates activation of adenylate cyclase activity.</text>
</comment>
<evidence type="ECO:0000256" key="11">
    <source>
        <dbReference type="ARBA" id="ARBA00023170"/>
    </source>
</evidence>
<evidence type="ECO:0000313" key="18">
    <source>
        <dbReference type="EMBL" id="CAH1788321.1"/>
    </source>
</evidence>
<dbReference type="AlphaFoldDB" id="A0A8J1Y4Z6"/>
<evidence type="ECO:0000256" key="17">
    <source>
        <dbReference type="RuleBase" id="RU000688"/>
    </source>
</evidence>
<dbReference type="InterPro" id="IPR017452">
    <property type="entry name" value="GPCR_Rhodpsn_7TM"/>
</dbReference>
<dbReference type="FunFam" id="1.20.1070.10:FF:000523">
    <property type="entry name" value="5-hydroxytryptamine receptor 2B"/>
    <property type="match status" value="1"/>
</dbReference>
<evidence type="ECO:0000256" key="2">
    <source>
        <dbReference type="ARBA" id="ARBA00004651"/>
    </source>
</evidence>
<dbReference type="GO" id="GO:0043410">
    <property type="term" value="P:positive regulation of MAPK cascade"/>
    <property type="evidence" value="ECO:0007669"/>
    <property type="project" value="TreeGrafter"/>
</dbReference>
<dbReference type="GO" id="GO:0032098">
    <property type="term" value="P:regulation of appetite"/>
    <property type="evidence" value="ECO:0007669"/>
    <property type="project" value="InterPro"/>
</dbReference>
<dbReference type="GO" id="GO:0007268">
    <property type="term" value="P:chemical synaptic transmission"/>
    <property type="evidence" value="ECO:0007669"/>
    <property type="project" value="InterPro"/>
</dbReference>
<keyword evidence="19" id="KW-1185">Reference proteome</keyword>
<evidence type="ECO:0000256" key="16">
    <source>
        <dbReference type="ARBA" id="ARBA00046802"/>
    </source>
</evidence>
<reference evidence="18" key="1">
    <citation type="submission" date="2022-03" db="EMBL/GenBank/DDBJ databases">
        <authorList>
            <person name="Martin C."/>
        </authorList>
    </citation>
    <scope>NUCLEOTIDE SEQUENCE</scope>
</reference>
<proteinExistence type="inferred from homology"/>
<dbReference type="GO" id="GO:0071880">
    <property type="term" value="P:adenylate cyclase-activating adrenergic receptor signaling pathway"/>
    <property type="evidence" value="ECO:0007669"/>
    <property type="project" value="TreeGrafter"/>
</dbReference>
<accession>A0A8J1Y4Z6</accession>
<evidence type="ECO:0000256" key="13">
    <source>
        <dbReference type="ARBA" id="ARBA00023224"/>
    </source>
</evidence>
<dbReference type="Gene3D" id="1.20.1070.10">
    <property type="entry name" value="Rhodopsin 7-helix transmembrane proteins"/>
    <property type="match status" value="1"/>
</dbReference>
<keyword evidence="5 17" id="KW-0812">Transmembrane</keyword>
<evidence type="ECO:0000256" key="14">
    <source>
        <dbReference type="ARBA" id="ARBA00031928"/>
    </source>
</evidence>
<evidence type="ECO:0000256" key="15">
    <source>
        <dbReference type="ARBA" id="ARBA00046191"/>
    </source>
</evidence>
<dbReference type="SUPFAM" id="SSF81321">
    <property type="entry name" value="Family A G protein-coupled receptor-like"/>
    <property type="match status" value="1"/>
</dbReference>
<gene>
    <name evidence="18" type="ORF">OFUS_LOCUS13873</name>
</gene>
<comment type="subcellular location">
    <subcellularLocation>
        <location evidence="2">Cell membrane</location>
        <topology evidence="2">Multi-pass membrane protein</topology>
    </subcellularLocation>
    <subcellularLocation>
        <location evidence="1">Endosome membrane</location>
        <topology evidence="1">Multi-pass membrane protein</topology>
    </subcellularLocation>
</comment>
<dbReference type="InterPro" id="IPR000276">
    <property type="entry name" value="GPCR_Rhodpsn"/>
</dbReference>
<evidence type="ECO:0000256" key="7">
    <source>
        <dbReference type="ARBA" id="ARBA00022989"/>
    </source>
</evidence>
<evidence type="ECO:0000256" key="9">
    <source>
        <dbReference type="ARBA" id="ARBA00023136"/>
    </source>
</evidence>
<dbReference type="PROSITE" id="PS00237">
    <property type="entry name" value="G_PROTEIN_RECEP_F1_1"/>
    <property type="match status" value="1"/>
</dbReference>
<keyword evidence="12" id="KW-0325">Glycoprotein</keyword>
<dbReference type="Pfam" id="PF00001">
    <property type="entry name" value="7tm_1"/>
    <property type="match status" value="1"/>
</dbReference>
<evidence type="ECO:0000256" key="10">
    <source>
        <dbReference type="ARBA" id="ARBA00023157"/>
    </source>
</evidence>
<sequence length="366" mass="41718">MKMDKEIALKYNASLRTSYNATFLNQFDSNGAPINYTRTETLIIGIILCCLILLTILGNLLVIVSVVTFRKLRTLTNYFVISLAIADTLVAVLVMPFGVYQQVTNLQWGLGAVACKLSTCFDIYFSTSSIFHLSCLALDRYFAICKPFFYTEHISKTPILIIIGLCWIIPSFISFLPILNGWNLFGIESIYEELNSDEGICVFIVNIPFSLVCSSIAFYVPVVFMIVVNSKIYSAARRQARQIQSLQIMDSPNKSNLDRRHKHMKAETKAAKTLSIIMGVFSLCWFPFFIFNVLDVFIGYQIPYVPWTIVLWLGWVNSTINPFLYYWFNQNFRNAYRMIISCGHCKGYRQRDTLSISATGVSNLSE</sequence>
<dbReference type="PRINTS" id="PR00237">
    <property type="entry name" value="GPCRRHODOPSN"/>
</dbReference>
<keyword evidence="8 17" id="KW-0297">G-protein coupled receptor</keyword>
<evidence type="ECO:0000256" key="4">
    <source>
        <dbReference type="ARBA" id="ARBA00022475"/>
    </source>
</evidence>
<dbReference type="PROSITE" id="PS50262">
    <property type="entry name" value="G_PROTEIN_RECEP_F1_2"/>
    <property type="match status" value="1"/>
</dbReference>
<dbReference type="PRINTS" id="PR01059">
    <property type="entry name" value="5HT4RECEPTR"/>
</dbReference>
<evidence type="ECO:0000256" key="3">
    <source>
        <dbReference type="ARBA" id="ARBA00015305"/>
    </source>
</evidence>